<protein>
    <submittedName>
        <fullName evidence="2">Uncharacterized protein</fullName>
    </submittedName>
</protein>
<feature type="region of interest" description="Disordered" evidence="1">
    <location>
        <begin position="334"/>
        <end position="353"/>
    </location>
</feature>
<dbReference type="Proteomes" id="UP000230750">
    <property type="component" value="Unassembled WGS sequence"/>
</dbReference>
<organism evidence="2 3">
    <name type="scientific">Stichopus japonicus</name>
    <name type="common">Sea cucumber</name>
    <dbReference type="NCBI Taxonomy" id="307972"/>
    <lineage>
        <taxon>Eukaryota</taxon>
        <taxon>Metazoa</taxon>
        <taxon>Echinodermata</taxon>
        <taxon>Eleutherozoa</taxon>
        <taxon>Echinozoa</taxon>
        <taxon>Holothuroidea</taxon>
        <taxon>Aspidochirotacea</taxon>
        <taxon>Aspidochirotida</taxon>
        <taxon>Stichopodidae</taxon>
        <taxon>Apostichopus</taxon>
    </lineage>
</organism>
<reference evidence="2 3" key="1">
    <citation type="journal article" date="2017" name="PLoS Biol.">
        <title>The sea cucumber genome provides insights into morphological evolution and visceral regeneration.</title>
        <authorList>
            <person name="Zhang X."/>
            <person name="Sun L."/>
            <person name="Yuan J."/>
            <person name="Sun Y."/>
            <person name="Gao Y."/>
            <person name="Zhang L."/>
            <person name="Li S."/>
            <person name="Dai H."/>
            <person name="Hamel J.F."/>
            <person name="Liu C."/>
            <person name="Yu Y."/>
            <person name="Liu S."/>
            <person name="Lin W."/>
            <person name="Guo K."/>
            <person name="Jin S."/>
            <person name="Xu P."/>
            <person name="Storey K.B."/>
            <person name="Huan P."/>
            <person name="Zhang T."/>
            <person name="Zhou Y."/>
            <person name="Zhang J."/>
            <person name="Lin C."/>
            <person name="Li X."/>
            <person name="Xing L."/>
            <person name="Huo D."/>
            <person name="Sun M."/>
            <person name="Wang L."/>
            <person name="Mercier A."/>
            <person name="Li F."/>
            <person name="Yang H."/>
            <person name="Xiang J."/>
        </authorList>
    </citation>
    <scope>NUCLEOTIDE SEQUENCE [LARGE SCALE GENOMIC DNA]</scope>
    <source>
        <strain evidence="2">Shaxun</strain>
        <tissue evidence="2">Muscle</tissue>
    </source>
</reference>
<evidence type="ECO:0000313" key="2">
    <source>
        <dbReference type="EMBL" id="PIK51803.1"/>
    </source>
</evidence>
<feature type="region of interest" description="Disordered" evidence="1">
    <location>
        <begin position="500"/>
        <end position="537"/>
    </location>
</feature>
<name>A0A2G8KUW5_STIJA</name>
<feature type="compositionally biased region" description="Polar residues" evidence="1">
    <location>
        <begin position="404"/>
        <end position="419"/>
    </location>
</feature>
<evidence type="ECO:0000256" key="1">
    <source>
        <dbReference type="SAM" id="MobiDB-lite"/>
    </source>
</evidence>
<feature type="compositionally biased region" description="Pro residues" evidence="1">
    <location>
        <begin position="335"/>
        <end position="345"/>
    </location>
</feature>
<feature type="region of interest" description="Disordered" evidence="1">
    <location>
        <begin position="1"/>
        <end position="36"/>
    </location>
</feature>
<keyword evidence="3" id="KW-1185">Reference proteome</keyword>
<dbReference type="AlphaFoldDB" id="A0A2G8KUW5"/>
<gene>
    <name evidence="2" type="ORF">BSL78_11327</name>
</gene>
<accession>A0A2G8KUW5</accession>
<proteinExistence type="predicted"/>
<sequence>MAPPHSNYHIQGVPARKGAGTVLSHRSEPTLRSTTRTDLHPLVRSSSSASLPSLKTSRQVLGIDLGVNANKSAIRSLANNPKLNVNIVNGGVSVLRRNTPTDSPTGNASRPEKNACRIVPLSKEGYHPRSRSPTYQTLILANSQLECLLSRRLREIRRDLEGQKARQNSAVFGEVWAASPESEDHWYVDAVEADHDSSAIETTRLSNEDYATSLETICTSGPMPHRPIKFSSNALKENICNRTILEINESDRQAKLEIWKKDHATNIPKLERLDSSPILRRRQCLADLSQTIVEERFLFLRRTSRSVEAVKTKSYKKTPKQAKTKQVIVEEPETPKIPKPSYFPPKPEKRIPEIKPQEPAKPVLVINDEAEEVRKSLPYFDRPEKEEKNVLKEDVASNRVISPGDNTIDQSQKPMNSIDPTPVAVNTKEVTGDSTSEPLTAKEKFIRMQERMKQRKLEKQKTRESFADYSFMMYNQSKDREGRGGEVNKLGMTLSKRLENMSTFNSRISDDSDSDEDDDDDNDDIQLGISDSEDDVN</sequence>
<feature type="compositionally biased region" description="Basic and acidic residues" evidence="1">
    <location>
        <begin position="25"/>
        <end position="36"/>
    </location>
</feature>
<dbReference type="OrthoDB" id="10066337at2759"/>
<dbReference type="EMBL" id="MRZV01000356">
    <property type="protein sequence ID" value="PIK51803.1"/>
    <property type="molecule type" value="Genomic_DNA"/>
</dbReference>
<feature type="compositionally biased region" description="Polar residues" evidence="1">
    <location>
        <begin position="428"/>
        <end position="438"/>
    </location>
</feature>
<comment type="caution">
    <text evidence="2">The sequence shown here is derived from an EMBL/GenBank/DDBJ whole genome shotgun (WGS) entry which is preliminary data.</text>
</comment>
<feature type="compositionally biased region" description="Acidic residues" evidence="1">
    <location>
        <begin position="511"/>
        <end position="524"/>
    </location>
</feature>
<feature type="region of interest" description="Disordered" evidence="1">
    <location>
        <begin position="400"/>
        <end position="442"/>
    </location>
</feature>
<evidence type="ECO:0000313" key="3">
    <source>
        <dbReference type="Proteomes" id="UP000230750"/>
    </source>
</evidence>